<organism evidence="9 10">
    <name type="scientific">Bodo saltans</name>
    <name type="common">Flagellated protozoan</name>
    <dbReference type="NCBI Taxonomy" id="75058"/>
    <lineage>
        <taxon>Eukaryota</taxon>
        <taxon>Discoba</taxon>
        <taxon>Euglenozoa</taxon>
        <taxon>Kinetoplastea</taxon>
        <taxon>Metakinetoplastina</taxon>
        <taxon>Eubodonida</taxon>
        <taxon>Bodonidae</taxon>
        <taxon>Bodo</taxon>
    </lineage>
</organism>
<proteinExistence type="inferred from homology"/>
<dbReference type="InterPro" id="IPR019821">
    <property type="entry name" value="Kinesin_motor_CS"/>
</dbReference>
<evidence type="ECO:0000256" key="7">
    <source>
        <dbReference type="SAM" id="MobiDB-lite"/>
    </source>
</evidence>
<dbReference type="SUPFAM" id="SSF49879">
    <property type="entry name" value="SMAD/FHA domain"/>
    <property type="match status" value="1"/>
</dbReference>
<feature type="binding site" evidence="5">
    <location>
        <begin position="111"/>
        <end position="118"/>
    </location>
    <ligand>
        <name>ATP</name>
        <dbReference type="ChEBI" id="CHEBI:30616"/>
    </ligand>
</feature>
<accession>A0A0S4IRX9</accession>
<dbReference type="InterPro" id="IPR036961">
    <property type="entry name" value="Kinesin_motor_dom_sf"/>
</dbReference>
<dbReference type="SUPFAM" id="SSF52540">
    <property type="entry name" value="P-loop containing nucleoside triphosphate hydrolases"/>
    <property type="match status" value="2"/>
</dbReference>
<feature type="region of interest" description="Disordered" evidence="7">
    <location>
        <begin position="519"/>
        <end position="538"/>
    </location>
</feature>
<feature type="compositionally biased region" description="Polar residues" evidence="7">
    <location>
        <begin position="834"/>
        <end position="856"/>
    </location>
</feature>
<keyword evidence="4 5" id="KW-0505">Motor protein</keyword>
<evidence type="ECO:0000256" key="5">
    <source>
        <dbReference type="PROSITE-ProRule" id="PRU00283"/>
    </source>
</evidence>
<feature type="compositionally biased region" description="Low complexity" evidence="7">
    <location>
        <begin position="742"/>
        <end position="751"/>
    </location>
</feature>
<feature type="region of interest" description="Disordered" evidence="7">
    <location>
        <begin position="1495"/>
        <end position="1532"/>
    </location>
</feature>
<evidence type="ECO:0000259" key="8">
    <source>
        <dbReference type="PROSITE" id="PS50067"/>
    </source>
</evidence>
<feature type="compositionally biased region" description="Low complexity" evidence="7">
    <location>
        <begin position="1286"/>
        <end position="1300"/>
    </location>
</feature>
<keyword evidence="3 6" id="KW-0175">Coiled coil</keyword>
<evidence type="ECO:0000256" key="3">
    <source>
        <dbReference type="ARBA" id="ARBA00023054"/>
    </source>
</evidence>
<evidence type="ECO:0000313" key="9">
    <source>
        <dbReference type="EMBL" id="CUG04181.1"/>
    </source>
</evidence>
<dbReference type="InterPro" id="IPR001752">
    <property type="entry name" value="Kinesin_motor_dom"/>
</dbReference>
<dbReference type="InterPro" id="IPR008984">
    <property type="entry name" value="SMAD_FHA_dom_sf"/>
</dbReference>
<keyword evidence="2 5" id="KW-0067">ATP-binding</keyword>
<dbReference type="OMA" id="LVPARCM"/>
<dbReference type="Gene3D" id="3.40.850.10">
    <property type="entry name" value="Kinesin motor domain"/>
    <property type="match status" value="2"/>
</dbReference>
<dbReference type="GO" id="GO:0008017">
    <property type="term" value="F:microtubule binding"/>
    <property type="evidence" value="ECO:0007669"/>
    <property type="project" value="InterPro"/>
</dbReference>
<keyword evidence="10" id="KW-1185">Reference proteome</keyword>
<keyword evidence="1 5" id="KW-0547">Nucleotide-binding</keyword>
<name>A0A0S4IRX9_BODSA</name>
<comment type="similarity">
    <text evidence="5">Belongs to the TRAFAC class myosin-kinesin ATPase superfamily. Kinesin family.</text>
</comment>
<feature type="region of interest" description="Disordered" evidence="7">
    <location>
        <begin position="1284"/>
        <end position="1311"/>
    </location>
</feature>
<feature type="domain" description="Kinesin motor" evidence="8">
    <location>
        <begin position="17"/>
        <end position="417"/>
    </location>
</feature>
<feature type="region of interest" description="Disordered" evidence="7">
    <location>
        <begin position="795"/>
        <end position="814"/>
    </location>
</feature>
<dbReference type="Gene3D" id="3.40.50.300">
    <property type="entry name" value="P-loop containing nucleotide triphosphate hydrolases"/>
    <property type="match status" value="1"/>
</dbReference>
<gene>
    <name evidence="9" type="ORF">BSAL_70465</name>
</gene>
<evidence type="ECO:0000256" key="4">
    <source>
        <dbReference type="ARBA" id="ARBA00023175"/>
    </source>
</evidence>
<dbReference type="EMBL" id="CYKH01000514">
    <property type="protein sequence ID" value="CUG04181.1"/>
    <property type="molecule type" value="Genomic_DNA"/>
</dbReference>
<feature type="coiled-coil region" evidence="6">
    <location>
        <begin position="432"/>
        <end position="459"/>
    </location>
</feature>
<dbReference type="VEuPathDB" id="TriTrypDB:BSAL_70465"/>
<evidence type="ECO:0000256" key="6">
    <source>
        <dbReference type="SAM" id="Coils"/>
    </source>
</evidence>
<reference evidence="10" key="1">
    <citation type="submission" date="2015-09" db="EMBL/GenBank/DDBJ databases">
        <authorList>
            <consortium name="Pathogen Informatics"/>
        </authorList>
    </citation>
    <scope>NUCLEOTIDE SEQUENCE [LARGE SCALE GENOMIC DNA]</scope>
    <source>
        <strain evidence="10">Lake Konstanz</strain>
    </source>
</reference>
<protein>
    <submittedName>
        <fullName evidence="9">Unc104-like kinesin, putative</fullName>
    </submittedName>
</protein>
<dbReference type="GO" id="GO:0007018">
    <property type="term" value="P:microtubule-based movement"/>
    <property type="evidence" value="ECO:0007669"/>
    <property type="project" value="InterPro"/>
</dbReference>
<dbReference type="OrthoDB" id="3176171at2759"/>
<feature type="compositionally biased region" description="Acidic residues" evidence="7">
    <location>
        <begin position="1520"/>
        <end position="1532"/>
    </location>
</feature>
<dbReference type="PROSITE" id="PS00411">
    <property type="entry name" value="KINESIN_MOTOR_1"/>
    <property type="match status" value="1"/>
</dbReference>
<dbReference type="Proteomes" id="UP000051952">
    <property type="component" value="Unassembled WGS sequence"/>
</dbReference>
<dbReference type="Gene3D" id="2.60.200.20">
    <property type="match status" value="1"/>
</dbReference>
<dbReference type="GO" id="GO:0003777">
    <property type="term" value="F:microtubule motor activity"/>
    <property type="evidence" value="ECO:0007669"/>
    <property type="project" value="InterPro"/>
</dbReference>
<dbReference type="InterPro" id="IPR027417">
    <property type="entry name" value="P-loop_NTPase"/>
</dbReference>
<evidence type="ECO:0000313" key="10">
    <source>
        <dbReference type="Proteomes" id="UP000051952"/>
    </source>
</evidence>
<dbReference type="SMART" id="SM00129">
    <property type="entry name" value="KISc"/>
    <property type="match status" value="1"/>
</dbReference>
<sequence>MSSKPRADEPKEFEEGKITVVVRCRPFNEREHTLRSIPCIDFNADGQTLQIYERGVPSPSNPDGEKGKSHTFTFDKSYHQQVTQESVYIDVGRPVLAASLRGFNTCIFAYGQTGSGKSFAMMGPAGASLQPRKRLSCAHQTGSGKSFAMMGPAGGRDANKLPGIIPRLCTELFQQVADRARENEAAIAEALAEGVEECNLPPKVTITVDVSYLEIYQEKVKCLLDPKKDNLKVRQHPALGVYVDQLTEVSVGAYEKVMSLIEGGNTSRHIASTNMNDASSRSHAIFAISVAQKRQSKTKDGQESITVVRSKINLVDLAGSERAKSTGAEGDTLREGAQINRSLTVLGLVISGLAEQSKAVSGKAPFIPYRDSTLTFLLKESLGGNSKTYMMSTLSPAHVNYEETLSTLRYADRAKAIVTKACVNESAGDKKIRELEDEVGALREKLREYQAKMEKQSEVAKVVPKLNLVGLGANQATRGRTALSATGGRGNGGGRASYALATPRSAISRVIIDRDVDGDEEQMDDSENYIPQQTPRAPGDVARLEERLHLAEALMGRLTETEEQKEMEADTIIEVMRQKKTVKATRADPHLLNLDADVVSDFIVEYLVDEVTYLGTEPLETEVVNSRCIILSGEHVAGVGPQHCSFLRTQDGRVTLRPEPGYDTFLNMDDDPIDGEVTLTNGTVVCVGDNMIQFKFVDPAAALPMTARRRGTIVGNSQSRPRASVSVPVAEPSQARDSRAGTPASDSVASTPPTPTPLTTPATEEAPQVLRVPIIPKLNLNIRTASVAAPRTEVVEPMEDPETLQEKSPSPEKPFVPTLALPARPATAAAPFQQGPSTGRNTTQNIGTTRPATSTARGLRNSFAGKPNAPSAPPTVVAFNEEVQACFRHTFLFLGKPGSGKSSFRAALGLKDKWYSFFKKETIAVQPTFGVEVSRVECGTLQKVELTLMELSGRESFTLLQNMLPERRVTYVLCARLDDEQLSLATFRNYLEFILCQSATSETTVMILATHRDAAGKAASDDRRIVDILGDLEGQIRTFFEMLQPVIERRPRVVAKFAVDNNERTVLSGSSKISKFPELLAFLGDHAVHRCRSDVDFPNCLVPTRLLTLSRKLLEIRAQGRWCMPSSDYKSIAKQCDQRYERSLEELHRHTQLLHCWGVLHHQYRHLLLKKTIILDTTWVMQLLTVICCCIPGHDKVAFIQSRDFEEAYRDRIPFNVRDIAKADPFGLCGRGVLTTAAANEMLRLLLREKNMSIRNVDAVMELLENYDVVMKGSKLKMSTAHQTLSRGSSGMSSTSSFSSQQDATNDHEDHDGPQSFYLIPACFVGQTPAAVTIQLPKLLIGPFYRFSLNMIPPFFFARFVSRVSRYAQRMYVGPVSSIHVGPDAKFEEDNTTGIRGGLFWNDSVWIVSSPTSRALARMVHHSLFITFHDAAQDEEFHEGLRHVVQCLVAESPGMQCEEAILCRKNFEDTEEECQWRATDENINSLEKIRERESSALKSARGGTGRGGIAELMRRKAEASEDGGDYENEDDTPVPFVRPLDIVIDEAEVLANIGRDCLLTDDVLHRVEKALKLISRGQTMQDRDRGLVLEGRGMDSLVDALAQA</sequence>
<dbReference type="GO" id="GO:0005524">
    <property type="term" value="F:ATP binding"/>
    <property type="evidence" value="ECO:0007669"/>
    <property type="project" value="UniProtKB-UniRule"/>
</dbReference>
<feature type="region of interest" description="Disordered" evidence="7">
    <location>
        <begin position="828"/>
        <end position="871"/>
    </location>
</feature>
<feature type="region of interest" description="Disordered" evidence="7">
    <location>
        <begin position="713"/>
        <end position="765"/>
    </location>
</feature>
<evidence type="ECO:0000256" key="1">
    <source>
        <dbReference type="ARBA" id="ARBA00022741"/>
    </source>
</evidence>
<dbReference type="Pfam" id="PF00225">
    <property type="entry name" value="Kinesin"/>
    <property type="match status" value="2"/>
</dbReference>
<evidence type="ECO:0000256" key="2">
    <source>
        <dbReference type="ARBA" id="ARBA00022840"/>
    </source>
</evidence>
<dbReference type="PANTHER" id="PTHR47117">
    <property type="entry name" value="STAR-RELATED LIPID TRANSFER PROTEIN 9"/>
    <property type="match status" value="1"/>
</dbReference>
<dbReference type="PRINTS" id="PR00380">
    <property type="entry name" value="KINESINHEAVY"/>
</dbReference>
<dbReference type="PROSITE" id="PS50067">
    <property type="entry name" value="KINESIN_MOTOR_2"/>
    <property type="match status" value="1"/>
</dbReference>